<dbReference type="NCBIfam" id="TIGR00398">
    <property type="entry name" value="metG"/>
    <property type="match status" value="1"/>
</dbReference>
<dbReference type="InterPro" id="IPR014758">
    <property type="entry name" value="Met-tRNA_synth"/>
</dbReference>
<dbReference type="InterPro" id="IPR014729">
    <property type="entry name" value="Rossmann-like_a/b/a_fold"/>
</dbReference>
<dbReference type="Gene3D" id="2.20.28.20">
    <property type="entry name" value="Methionyl-tRNA synthetase, Zn-domain"/>
    <property type="match status" value="1"/>
</dbReference>
<comment type="function">
    <text evidence="7">Is required not only for elongation of protein synthesis but also for the initiation of all mRNA translation through initiator tRNA(fMet) aminoacylation.</text>
</comment>
<comment type="subcellular location">
    <subcellularLocation>
        <location evidence="7">Cytoplasm</location>
    </subcellularLocation>
</comment>
<dbReference type="InterPro" id="IPR041872">
    <property type="entry name" value="Anticodon_Met"/>
</dbReference>
<dbReference type="Proteomes" id="UP000004348">
    <property type="component" value="Chromosome"/>
</dbReference>
<name>F3KJK8_9ARCH</name>
<evidence type="ECO:0000259" key="9">
    <source>
        <dbReference type="Pfam" id="PF19303"/>
    </source>
</evidence>
<feature type="domain" description="Methionyl/Leucyl tRNA synthetase" evidence="8">
    <location>
        <begin position="6"/>
        <end position="392"/>
    </location>
</feature>
<dbReference type="InterPro" id="IPR015413">
    <property type="entry name" value="Methionyl/Leucyl_tRNA_Synth"/>
</dbReference>
<evidence type="ECO:0000256" key="7">
    <source>
        <dbReference type="HAMAP-Rule" id="MF_00098"/>
    </source>
</evidence>
<dbReference type="GO" id="GO:0005829">
    <property type="term" value="C:cytosol"/>
    <property type="evidence" value="ECO:0007669"/>
    <property type="project" value="TreeGrafter"/>
</dbReference>
<keyword evidence="7" id="KW-0862">Zinc</keyword>
<feature type="domain" description="Methionyl-tRNA synthetase anticodon-binding" evidence="9">
    <location>
        <begin position="404"/>
        <end position="548"/>
    </location>
</feature>
<dbReference type="PRINTS" id="PR01041">
    <property type="entry name" value="TRNASYNTHMET"/>
</dbReference>
<feature type="binding site" evidence="7">
    <location>
        <position position="160"/>
    </location>
    <ligand>
        <name>Zn(2+)</name>
        <dbReference type="ChEBI" id="CHEBI:29105"/>
    </ligand>
</feature>
<keyword evidence="4 7" id="KW-0648">Protein biosynthesis</keyword>
<dbReference type="GO" id="GO:0004825">
    <property type="term" value="F:methionine-tRNA ligase activity"/>
    <property type="evidence" value="ECO:0007669"/>
    <property type="project" value="UniProtKB-UniRule"/>
</dbReference>
<comment type="similarity">
    <text evidence="7">Belongs to the class-I aminoacyl-tRNA synthetase family. MetG type 1 subfamily.</text>
</comment>
<dbReference type="STRING" id="886738.Nlim_0666"/>
<comment type="catalytic activity">
    <reaction evidence="6 7">
        <text>tRNA(Met) + L-methionine + ATP = L-methionyl-tRNA(Met) + AMP + diphosphate</text>
        <dbReference type="Rhea" id="RHEA:13481"/>
        <dbReference type="Rhea" id="RHEA-COMP:9667"/>
        <dbReference type="Rhea" id="RHEA-COMP:9698"/>
        <dbReference type="ChEBI" id="CHEBI:30616"/>
        <dbReference type="ChEBI" id="CHEBI:33019"/>
        <dbReference type="ChEBI" id="CHEBI:57844"/>
        <dbReference type="ChEBI" id="CHEBI:78442"/>
        <dbReference type="ChEBI" id="CHEBI:78530"/>
        <dbReference type="ChEBI" id="CHEBI:456215"/>
        <dbReference type="EC" id="6.1.1.10"/>
    </reaction>
</comment>
<sequence length="551" mass="63656">MNNKAIITSALPYANGEIHLGHVASTYLPADVTTRFLKLKGVEAYYFCASDDFGTPILIQSEKEGKTPSEYVAHWNKRDYDDFTAFGIDFDFFYKTSSSENIAFVQDVFKKLNNAGHIYEKEIIQFYCKNDQKFLPDRYVKGVCPYCNASDQYSDLCESCGRVPEEISDPKCSICGQTPTKEKTTHFFFKLKNFGDALYKWLDENENLQKDVKKYVQNWIKSGLIDWDITRDISWGVPVPVDNAKDKVFYGWFDNHLAYISTALKFLDNKGINGKEFWNSADIYHFIGKDIVYHHFLFLPAMRLGINSEYKLPDFIPTRGHLTLQSKKISKSRNWYIGLKQFLEYYPADYLRYYLIAINPYSQDDLNFDWDEFTNRINSELIGNLGNFVNRALGFTKKAFDGIIPETEPYDKKDIEAETKIKNLAGELNLLMEQNHLDRALKKIMEFSSYFNQYFQHKEPWKKGPGTTNCVFLSVNAARSMAIAIFPFIPESSQKIWEQLGFSGKVNDNKWETLSEIDVKSGHVLGDATPLFVKVEEEDIAKYKKQLGPSQ</sequence>
<evidence type="ECO:0000313" key="10">
    <source>
        <dbReference type="EMBL" id="EGG42485.1"/>
    </source>
</evidence>
<accession>F3KJK8</accession>
<protein>
    <recommendedName>
        <fullName evidence="7">Methionine--tRNA ligase</fullName>
        <ecNumber evidence="7">6.1.1.10</ecNumber>
    </recommendedName>
    <alternativeName>
        <fullName evidence="7">Methionyl-tRNA synthetase</fullName>
        <shortName evidence="7">MetRS</shortName>
    </alternativeName>
</protein>
<dbReference type="Pfam" id="PF19303">
    <property type="entry name" value="Anticodon_3"/>
    <property type="match status" value="1"/>
</dbReference>
<dbReference type="CDD" id="cd07957">
    <property type="entry name" value="Anticodon_Ia_Met"/>
    <property type="match status" value="1"/>
</dbReference>
<feature type="binding site" evidence="7">
    <location>
        <position position="147"/>
    </location>
    <ligand>
        <name>Zn(2+)</name>
        <dbReference type="ChEBI" id="CHEBI:29105"/>
    </ligand>
</feature>
<comment type="cofactor">
    <cofactor evidence="7">
        <name>Zn(2+)</name>
        <dbReference type="ChEBI" id="CHEBI:29105"/>
    </cofactor>
    <text evidence="7">Binds 1 zinc ion per subunit.</text>
</comment>
<dbReference type="InterPro" id="IPR029038">
    <property type="entry name" value="MetRS_Zn"/>
</dbReference>
<dbReference type="PANTHER" id="PTHR45765">
    <property type="entry name" value="METHIONINE--TRNA LIGASE"/>
    <property type="match status" value="1"/>
</dbReference>
<dbReference type="PANTHER" id="PTHR45765:SF1">
    <property type="entry name" value="METHIONINE--TRNA LIGASE, CYTOPLASMIC"/>
    <property type="match status" value="1"/>
</dbReference>
<dbReference type="InterPro" id="IPR033911">
    <property type="entry name" value="MetRS_core"/>
</dbReference>
<dbReference type="Gene3D" id="3.40.50.620">
    <property type="entry name" value="HUPs"/>
    <property type="match status" value="1"/>
</dbReference>
<dbReference type="SUPFAM" id="SSF47323">
    <property type="entry name" value="Anticodon-binding domain of a subclass of class I aminoacyl-tRNA synthetases"/>
    <property type="match status" value="1"/>
</dbReference>
<evidence type="ECO:0000256" key="1">
    <source>
        <dbReference type="ARBA" id="ARBA00022598"/>
    </source>
</evidence>
<organism evidence="10">
    <name type="scientific">Candidatus Nitrosarchaeum limnium SFB1</name>
    <dbReference type="NCBI Taxonomy" id="886738"/>
    <lineage>
        <taxon>Archaea</taxon>
        <taxon>Nitrososphaerota</taxon>
        <taxon>Nitrososphaeria</taxon>
        <taxon>Nitrosopumilales</taxon>
        <taxon>Nitrosopumilaceae</taxon>
        <taxon>Nitrosarchaeum</taxon>
    </lineage>
</organism>
<dbReference type="HOGENOM" id="CLU_009710_1_2_2"/>
<dbReference type="InterPro" id="IPR009080">
    <property type="entry name" value="tRNAsynth_Ia_anticodon-bd"/>
</dbReference>
<keyword evidence="5 7" id="KW-0030">Aminoacyl-tRNA synthetase</keyword>
<keyword evidence="1 7" id="KW-0436">Ligase</keyword>
<dbReference type="GO" id="GO:0005524">
    <property type="term" value="F:ATP binding"/>
    <property type="evidence" value="ECO:0007669"/>
    <property type="project" value="UniProtKB-UniRule"/>
</dbReference>
<dbReference type="EMBL" id="AEGP01000029">
    <property type="protein sequence ID" value="EGG42485.1"/>
    <property type="molecule type" value="Genomic_DNA"/>
</dbReference>
<evidence type="ECO:0000259" key="8">
    <source>
        <dbReference type="Pfam" id="PF09334"/>
    </source>
</evidence>
<dbReference type="Pfam" id="PF09334">
    <property type="entry name" value="tRNA-synt_1g"/>
    <property type="match status" value="1"/>
</dbReference>
<keyword evidence="2 7" id="KW-0547">Nucleotide-binding</keyword>
<dbReference type="GO" id="GO:0046872">
    <property type="term" value="F:metal ion binding"/>
    <property type="evidence" value="ECO:0007669"/>
    <property type="project" value="UniProtKB-KW"/>
</dbReference>
<reference evidence="10" key="1">
    <citation type="journal article" date="2011" name="PLoS ONE">
        <title>Genome of a low-salinity ammonia-oxidizing archaeon determined by single-cell and metagenomic analysis.</title>
        <authorList>
            <person name="Blainey P.C."/>
            <person name="Mosier A.C."/>
            <person name="Potanina A."/>
            <person name="Francis C.A."/>
            <person name="Quake S.R."/>
        </authorList>
    </citation>
    <scope>NUCLEOTIDE SEQUENCE [LARGE SCALE GENOMIC DNA]</scope>
    <source>
        <strain evidence="10">SFB1</strain>
    </source>
</reference>
<dbReference type="InterPro" id="IPR023458">
    <property type="entry name" value="Met-tRNA_ligase_1"/>
</dbReference>
<feature type="binding site" evidence="7">
    <location>
        <position position="331"/>
    </location>
    <ligand>
        <name>ATP</name>
        <dbReference type="ChEBI" id="CHEBI:30616"/>
    </ligand>
</feature>
<keyword evidence="3 7" id="KW-0067">ATP-binding</keyword>
<dbReference type="PATRIC" id="fig|886738.10.peg.741"/>
<evidence type="ECO:0000256" key="4">
    <source>
        <dbReference type="ARBA" id="ARBA00022917"/>
    </source>
</evidence>
<dbReference type="SUPFAM" id="SSF52374">
    <property type="entry name" value="Nucleotidylyl transferase"/>
    <property type="match status" value="1"/>
</dbReference>
<proteinExistence type="inferred from homology"/>
<dbReference type="EC" id="6.1.1.10" evidence="7"/>
<dbReference type="Gene3D" id="1.10.730.10">
    <property type="entry name" value="Isoleucyl-tRNA Synthetase, Domain 1"/>
    <property type="match status" value="1"/>
</dbReference>
<keyword evidence="7" id="KW-0963">Cytoplasm</keyword>
<evidence type="ECO:0000256" key="5">
    <source>
        <dbReference type="ARBA" id="ARBA00023146"/>
    </source>
</evidence>
<evidence type="ECO:0000256" key="6">
    <source>
        <dbReference type="ARBA" id="ARBA00047364"/>
    </source>
</evidence>
<feature type="short sequence motif" description="'HIGH' region" evidence="7">
    <location>
        <begin position="12"/>
        <end position="22"/>
    </location>
</feature>
<dbReference type="HAMAP" id="MF_00098">
    <property type="entry name" value="Met_tRNA_synth_type1"/>
    <property type="match status" value="1"/>
</dbReference>
<gene>
    <name evidence="7" type="primary">metG</name>
    <name evidence="10" type="ORF">Nlim_0666</name>
</gene>
<dbReference type="SUPFAM" id="SSF57770">
    <property type="entry name" value="Methionyl-tRNA synthetase (MetRS), Zn-domain"/>
    <property type="match status" value="1"/>
</dbReference>
<dbReference type="GO" id="GO:0006431">
    <property type="term" value="P:methionyl-tRNA aminoacylation"/>
    <property type="evidence" value="ECO:0007669"/>
    <property type="project" value="UniProtKB-UniRule"/>
</dbReference>
<dbReference type="NCBIfam" id="NF001100">
    <property type="entry name" value="PRK00133.1"/>
    <property type="match status" value="1"/>
</dbReference>
<keyword evidence="7" id="KW-0479">Metal-binding</keyword>
<feature type="binding site" evidence="7">
    <location>
        <position position="157"/>
    </location>
    <ligand>
        <name>Zn(2+)</name>
        <dbReference type="ChEBI" id="CHEBI:29105"/>
    </ligand>
</feature>
<evidence type="ECO:0000256" key="3">
    <source>
        <dbReference type="ARBA" id="ARBA00022840"/>
    </source>
</evidence>
<evidence type="ECO:0000256" key="2">
    <source>
        <dbReference type="ARBA" id="ARBA00022741"/>
    </source>
</evidence>
<dbReference type="AlphaFoldDB" id="F3KJK8"/>
<comment type="caution">
    <text evidence="10">The sequence shown here is derived from an EMBL/GenBank/DDBJ whole genome shotgun (WGS) entry which is preliminary data.</text>
</comment>
<feature type="short sequence motif" description="'KMSKS' region" evidence="7">
    <location>
        <begin position="328"/>
        <end position="332"/>
    </location>
</feature>
<feature type="binding site" evidence="7">
    <location>
        <position position="144"/>
    </location>
    <ligand>
        <name>Zn(2+)</name>
        <dbReference type="ChEBI" id="CHEBI:29105"/>
    </ligand>
</feature>